<dbReference type="EC" id="2.7.13.3" evidence="2"/>
<keyword evidence="10" id="KW-1185">Reference proteome</keyword>
<dbReference type="CDD" id="cd00082">
    <property type="entry name" value="HisKA"/>
    <property type="match status" value="1"/>
</dbReference>
<feature type="modified residue" description="4-aspartylphosphate" evidence="5">
    <location>
        <position position="608"/>
    </location>
</feature>
<keyword evidence="9" id="KW-0808">Transferase</keyword>
<evidence type="ECO:0000313" key="10">
    <source>
        <dbReference type="Proteomes" id="UP001139559"/>
    </source>
</evidence>
<dbReference type="Proteomes" id="UP001139559">
    <property type="component" value="Unassembled WGS sequence"/>
</dbReference>
<dbReference type="GO" id="GO:0000155">
    <property type="term" value="F:phosphorelay sensor kinase activity"/>
    <property type="evidence" value="ECO:0007669"/>
    <property type="project" value="InterPro"/>
</dbReference>
<feature type="domain" description="Response regulatory" evidence="8">
    <location>
        <begin position="559"/>
        <end position="676"/>
    </location>
</feature>
<feature type="transmembrane region" description="Helical" evidence="6">
    <location>
        <begin position="12"/>
        <end position="32"/>
    </location>
</feature>
<dbReference type="SUPFAM" id="SSF55874">
    <property type="entry name" value="ATPase domain of HSP90 chaperone/DNA topoisomerase II/histidine kinase"/>
    <property type="match status" value="1"/>
</dbReference>
<dbReference type="InterPro" id="IPR011006">
    <property type="entry name" value="CheY-like_superfamily"/>
</dbReference>
<name>A0A9X1XK53_9VIBR</name>
<dbReference type="RefSeq" id="WP_248009001.1">
    <property type="nucleotide sequence ID" value="NZ_JAJHVV010000006.1"/>
</dbReference>
<keyword evidence="6" id="KW-0812">Transmembrane</keyword>
<sequence length="676" mass="77585">MAVVNKIYKYAEPNLTIVGWMGFIGFPTYYYVWAYLFPQPYENLTFRLICSLSLLALALRNFFPHYLKKYLPHYYLWCIGLCLPFFFSFMLMMNDWSSVWVMSFMASIFLHILLVHETKVLVTQCVVSIGFAFVLSYLITGEVEIHEIDWSYVPVFGFTYLFGNLFYFRNQLEHEARISLAKSFGAGIAHEMRNPLSALKTTVDLLKATLVGKEPNSPLISSHDRKEMSDLLDDANSIIQNGNEAIDLLLTSIDQNRVSRSTFLKHSVDTVLEDAISSYPYQSFDAQKAVTVDVKGSFDYFGSDTLLKYALYNLFKNAFYYQSESQFNLHIEVIAGETTNILRVKDNGLGIEESKVEAIFNDFYTFGKNGSYGLGLPFCRRVMRSFGGDIECRSVVGEWTEFTLLFPKYRSSTVQDIKFDLIRSKTILSIGTEFSINRSFNEQSFYLGYRLNYVSIEKALKLEEYQFEYDLIFIDLDSISEMDLNALETNLCFTEAKIIYLYDPSIEYHTNFNRFLQLSAISKLEMVNSFNDTLDRLIFVNEVEDRNRVPKKTTSFDRTVLLVDDNDSVRSLTSILLSQQGFQVIEAKDGNDVLKLVETEEVDVVIMDIEMPLLNGFEATKLLRSSLSEKANIPVIGHTGDNSSECIEQMKLVGMNDYIIKPATNDVLVSKLEHYI</sequence>
<dbReference type="SUPFAM" id="SSF52172">
    <property type="entry name" value="CheY-like"/>
    <property type="match status" value="1"/>
</dbReference>
<dbReference type="Pfam" id="PF02518">
    <property type="entry name" value="HATPase_c"/>
    <property type="match status" value="1"/>
</dbReference>
<evidence type="ECO:0000256" key="3">
    <source>
        <dbReference type="ARBA" id="ARBA00022553"/>
    </source>
</evidence>
<keyword evidence="4" id="KW-0378">Hydrolase</keyword>
<dbReference type="SUPFAM" id="SSF47384">
    <property type="entry name" value="Homodimeric domain of signal transducing histidine kinase"/>
    <property type="match status" value="1"/>
</dbReference>
<evidence type="ECO:0000256" key="6">
    <source>
        <dbReference type="SAM" id="Phobius"/>
    </source>
</evidence>
<evidence type="ECO:0000256" key="2">
    <source>
        <dbReference type="ARBA" id="ARBA00012438"/>
    </source>
</evidence>
<comment type="catalytic activity">
    <reaction evidence="1">
        <text>ATP + protein L-histidine = ADP + protein N-phospho-L-histidine.</text>
        <dbReference type="EC" id="2.7.13.3"/>
    </reaction>
</comment>
<gene>
    <name evidence="9" type="ORF">KP803_11635</name>
</gene>
<dbReference type="InterPro" id="IPR001789">
    <property type="entry name" value="Sig_transdc_resp-reg_receiver"/>
</dbReference>
<dbReference type="InterPro" id="IPR003661">
    <property type="entry name" value="HisK_dim/P_dom"/>
</dbReference>
<accession>A0A9X1XK53</accession>
<evidence type="ECO:0000313" key="9">
    <source>
        <dbReference type="EMBL" id="MCK6263921.1"/>
    </source>
</evidence>
<reference evidence="9" key="1">
    <citation type="submission" date="2021-11" db="EMBL/GenBank/DDBJ databases">
        <title>Vibrio ZSDE26 sp. nov. and Vibrio ZSDZ34 sp. nov., isolated from coastal seawater in Qingdao.</title>
        <authorList>
            <person name="Zhang P."/>
        </authorList>
    </citation>
    <scope>NUCLEOTIDE SEQUENCE</scope>
    <source>
        <strain evidence="9">ZSDE26</strain>
    </source>
</reference>
<proteinExistence type="predicted"/>
<dbReference type="AlphaFoldDB" id="A0A9X1XK53"/>
<dbReference type="InterPro" id="IPR005467">
    <property type="entry name" value="His_kinase_dom"/>
</dbReference>
<dbReference type="SMART" id="SM00387">
    <property type="entry name" value="HATPase_c"/>
    <property type="match status" value="1"/>
</dbReference>
<dbReference type="InterPro" id="IPR003594">
    <property type="entry name" value="HATPase_dom"/>
</dbReference>
<evidence type="ECO:0000256" key="5">
    <source>
        <dbReference type="PROSITE-ProRule" id="PRU00169"/>
    </source>
</evidence>
<feature type="transmembrane region" description="Helical" evidence="6">
    <location>
        <begin position="120"/>
        <end position="139"/>
    </location>
</feature>
<organism evidence="9 10">
    <name type="scientific">Vibrio amylolyticus</name>
    <dbReference type="NCBI Taxonomy" id="2847292"/>
    <lineage>
        <taxon>Bacteria</taxon>
        <taxon>Pseudomonadati</taxon>
        <taxon>Pseudomonadota</taxon>
        <taxon>Gammaproteobacteria</taxon>
        <taxon>Vibrionales</taxon>
        <taxon>Vibrionaceae</taxon>
        <taxon>Vibrio</taxon>
    </lineage>
</organism>
<dbReference type="InterPro" id="IPR036097">
    <property type="entry name" value="HisK_dim/P_sf"/>
</dbReference>
<dbReference type="EMBL" id="JAJHVV010000006">
    <property type="protein sequence ID" value="MCK6263921.1"/>
    <property type="molecule type" value="Genomic_DNA"/>
</dbReference>
<feature type="transmembrane region" description="Helical" evidence="6">
    <location>
        <begin position="99"/>
        <end position="115"/>
    </location>
</feature>
<feature type="domain" description="Histidine kinase" evidence="7">
    <location>
        <begin position="187"/>
        <end position="410"/>
    </location>
</feature>
<feature type="transmembrane region" description="Helical" evidence="6">
    <location>
        <begin position="151"/>
        <end position="168"/>
    </location>
</feature>
<keyword evidence="9" id="KW-0418">Kinase</keyword>
<dbReference type="InterPro" id="IPR036890">
    <property type="entry name" value="HATPase_C_sf"/>
</dbReference>
<dbReference type="Gene3D" id="3.40.50.2300">
    <property type="match status" value="1"/>
</dbReference>
<keyword evidence="6" id="KW-0472">Membrane</keyword>
<dbReference type="SMART" id="SM00448">
    <property type="entry name" value="REC"/>
    <property type="match status" value="1"/>
</dbReference>
<dbReference type="PROSITE" id="PS50110">
    <property type="entry name" value="RESPONSE_REGULATORY"/>
    <property type="match status" value="1"/>
</dbReference>
<dbReference type="InterPro" id="IPR004358">
    <property type="entry name" value="Sig_transdc_His_kin-like_C"/>
</dbReference>
<evidence type="ECO:0000256" key="1">
    <source>
        <dbReference type="ARBA" id="ARBA00000085"/>
    </source>
</evidence>
<feature type="transmembrane region" description="Helical" evidence="6">
    <location>
        <begin position="44"/>
        <end position="62"/>
    </location>
</feature>
<dbReference type="GO" id="GO:0016787">
    <property type="term" value="F:hydrolase activity"/>
    <property type="evidence" value="ECO:0007669"/>
    <property type="project" value="UniProtKB-KW"/>
</dbReference>
<dbReference type="Pfam" id="PF00072">
    <property type="entry name" value="Response_reg"/>
    <property type="match status" value="1"/>
</dbReference>
<evidence type="ECO:0000259" key="7">
    <source>
        <dbReference type="PROSITE" id="PS50109"/>
    </source>
</evidence>
<comment type="caution">
    <text evidence="9">The sequence shown here is derived from an EMBL/GenBank/DDBJ whole genome shotgun (WGS) entry which is preliminary data.</text>
</comment>
<evidence type="ECO:0000259" key="8">
    <source>
        <dbReference type="PROSITE" id="PS50110"/>
    </source>
</evidence>
<dbReference type="PANTHER" id="PTHR43547:SF2">
    <property type="entry name" value="HYBRID SIGNAL TRANSDUCTION HISTIDINE KINASE C"/>
    <property type="match status" value="1"/>
</dbReference>
<dbReference type="Gene3D" id="1.10.287.130">
    <property type="match status" value="1"/>
</dbReference>
<evidence type="ECO:0000256" key="4">
    <source>
        <dbReference type="ARBA" id="ARBA00022801"/>
    </source>
</evidence>
<keyword evidence="3 5" id="KW-0597">Phosphoprotein</keyword>
<feature type="transmembrane region" description="Helical" evidence="6">
    <location>
        <begin position="74"/>
        <end position="93"/>
    </location>
</feature>
<dbReference type="PRINTS" id="PR00344">
    <property type="entry name" value="BCTRLSENSOR"/>
</dbReference>
<dbReference type="Gene3D" id="3.30.565.10">
    <property type="entry name" value="Histidine kinase-like ATPase, C-terminal domain"/>
    <property type="match status" value="1"/>
</dbReference>
<protein>
    <recommendedName>
        <fullName evidence="2">histidine kinase</fullName>
        <ecNumber evidence="2">2.7.13.3</ecNumber>
    </recommendedName>
</protein>
<keyword evidence="6" id="KW-1133">Transmembrane helix</keyword>
<dbReference type="CDD" id="cd17546">
    <property type="entry name" value="REC_hyHK_CKI1_RcsC-like"/>
    <property type="match status" value="1"/>
</dbReference>
<dbReference type="PANTHER" id="PTHR43547">
    <property type="entry name" value="TWO-COMPONENT HISTIDINE KINASE"/>
    <property type="match status" value="1"/>
</dbReference>
<dbReference type="PROSITE" id="PS50109">
    <property type="entry name" value="HIS_KIN"/>
    <property type="match status" value="1"/>
</dbReference>